<dbReference type="KEGG" id="cha:CHAB381_1329"/>
<keyword evidence="7" id="KW-1185">Reference proteome</keyword>
<dbReference type="InterPro" id="IPR024185">
    <property type="entry name" value="FTHF_cligase-like_sf"/>
</dbReference>
<dbReference type="EC" id="6.3.3.2" evidence="5"/>
<dbReference type="Pfam" id="PF01812">
    <property type="entry name" value="5-FTHF_cyc-lig"/>
    <property type="match status" value="1"/>
</dbReference>
<organism evidence="6 7">
    <name type="scientific">Campylobacter hominis (strain ATCC BAA-381 / DSM 21671 / CCUG 45161 / LMG 19568 / NCTC 13146 / CH001A)</name>
    <dbReference type="NCBI Taxonomy" id="360107"/>
    <lineage>
        <taxon>Bacteria</taxon>
        <taxon>Pseudomonadati</taxon>
        <taxon>Campylobacterota</taxon>
        <taxon>Epsilonproteobacteria</taxon>
        <taxon>Campylobacterales</taxon>
        <taxon>Campylobacteraceae</taxon>
        <taxon>Campylobacter</taxon>
    </lineage>
</organism>
<evidence type="ECO:0000313" key="7">
    <source>
        <dbReference type="Proteomes" id="UP000002407"/>
    </source>
</evidence>
<dbReference type="OrthoDB" id="9801938at2"/>
<dbReference type="GO" id="GO:0030272">
    <property type="term" value="F:5-formyltetrahydrofolate cyclo-ligase activity"/>
    <property type="evidence" value="ECO:0007669"/>
    <property type="project" value="UniProtKB-EC"/>
</dbReference>
<gene>
    <name evidence="6" type="ordered locus">CHAB381_1329</name>
</gene>
<feature type="binding site" evidence="4">
    <location>
        <begin position="127"/>
        <end position="135"/>
    </location>
    <ligand>
        <name>ATP</name>
        <dbReference type="ChEBI" id="CHEBI:30616"/>
    </ligand>
</feature>
<dbReference type="AlphaFoldDB" id="A7I2Y8"/>
<dbReference type="RefSeq" id="WP_012109180.1">
    <property type="nucleotide sequence ID" value="NC_009714.1"/>
</dbReference>
<keyword evidence="6" id="KW-0436">Ligase</keyword>
<feature type="binding site" evidence="4">
    <location>
        <position position="49"/>
    </location>
    <ligand>
        <name>substrate</name>
    </ligand>
</feature>
<keyword evidence="5" id="KW-0460">Magnesium</keyword>
<dbReference type="Gene3D" id="3.40.50.10420">
    <property type="entry name" value="NagB/RpiA/CoA transferase-like"/>
    <property type="match status" value="1"/>
</dbReference>
<proteinExistence type="inferred from homology"/>
<name>A7I2Y8_CAMHC</name>
<evidence type="ECO:0000313" key="6">
    <source>
        <dbReference type="EMBL" id="ABS51448.1"/>
    </source>
</evidence>
<dbReference type="EMBL" id="CP000776">
    <property type="protein sequence ID" value="ABS51448.1"/>
    <property type="molecule type" value="Genomic_DNA"/>
</dbReference>
<evidence type="ECO:0000256" key="5">
    <source>
        <dbReference type="RuleBase" id="RU361279"/>
    </source>
</evidence>
<feature type="binding site" evidence="4">
    <location>
        <begin position="3"/>
        <end position="7"/>
    </location>
    <ligand>
        <name>ATP</name>
        <dbReference type="ChEBI" id="CHEBI:30616"/>
    </ligand>
</feature>
<dbReference type="GO" id="GO:0046872">
    <property type="term" value="F:metal ion binding"/>
    <property type="evidence" value="ECO:0007669"/>
    <property type="project" value="UniProtKB-KW"/>
</dbReference>
<accession>A7I2Y8</accession>
<dbReference type="GO" id="GO:0005524">
    <property type="term" value="F:ATP binding"/>
    <property type="evidence" value="ECO:0007669"/>
    <property type="project" value="UniProtKB-KW"/>
</dbReference>
<dbReference type="PIRSF" id="PIRSF006806">
    <property type="entry name" value="FTHF_cligase"/>
    <property type="match status" value="1"/>
</dbReference>
<dbReference type="eggNOG" id="COG0212">
    <property type="taxonomic scope" value="Bacteria"/>
</dbReference>
<evidence type="ECO:0000256" key="2">
    <source>
        <dbReference type="ARBA" id="ARBA00022741"/>
    </source>
</evidence>
<evidence type="ECO:0000256" key="4">
    <source>
        <dbReference type="PIRSR" id="PIRSR006806-1"/>
    </source>
</evidence>
<evidence type="ECO:0000256" key="1">
    <source>
        <dbReference type="ARBA" id="ARBA00010638"/>
    </source>
</evidence>
<dbReference type="PANTHER" id="PTHR23407:SF1">
    <property type="entry name" value="5-FORMYLTETRAHYDROFOLATE CYCLO-LIGASE"/>
    <property type="match status" value="1"/>
</dbReference>
<dbReference type="STRING" id="360107.CHAB381_1329"/>
<comment type="similarity">
    <text evidence="1 5">Belongs to the 5-formyltetrahydrofolate cyclo-ligase family.</text>
</comment>
<feature type="binding site" evidence="4">
    <location>
        <position position="54"/>
    </location>
    <ligand>
        <name>substrate</name>
    </ligand>
</feature>
<sequence length="207" mass="24125">MDKKDFRITAKNRLKTGAKIHAKCAHYKILKIVSNLIEIFKAKKILIFMPLFYEPNLYLLAKNFSKNRIKREFLVPFMLDVSFKMVKLRRPFEIARFGVKQPPNQNTQNGLDMAIIPCIGVDGNFARIGHGKGYYDIFFSHLKTKPIVVFVSLSDNFTKAEISQKHDLVGDFYITPKKIYLKKGKYDRVLNRLNSRCGRHFSRIFNS</sequence>
<keyword evidence="2 4" id="KW-0547">Nucleotide-binding</keyword>
<dbReference type="SUPFAM" id="SSF100950">
    <property type="entry name" value="NagB/RpiA/CoA transferase-like"/>
    <property type="match status" value="1"/>
</dbReference>
<dbReference type="HOGENOM" id="CLU_066245_3_0_7"/>
<dbReference type="InterPro" id="IPR002698">
    <property type="entry name" value="FTHF_cligase"/>
</dbReference>
<dbReference type="Proteomes" id="UP000002407">
    <property type="component" value="Chromosome"/>
</dbReference>
<evidence type="ECO:0000256" key="3">
    <source>
        <dbReference type="ARBA" id="ARBA00022840"/>
    </source>
</evidence>
<dbReference type="InterPro" id="IPR037171">
    <property type="entry name" value="NagB/RpiA_transferase-like"/>
</dbReference>
<keyword evidence="5" id="KW-0479">Metal-binding</keyword>
<keyword evidence="3 4" id="KW-0067">ATP-binding</keyword>
<dbReference type="NCBIfam" id="TIGR02727">
    <property type="entry name" value="MTHFS_bact"/>
    <property type="match status" value="1"/>
</dbReference>
<protein>
    <recommendedName>
        <fullName evidence="5">5-formyltetrahydrofolate cyclo-ligase</fullName>
        <ecNumber evidence="5">6.3.3.2</ecNumber>
    </recommendedName>
</protein>
<comment type="catalytic activity">
    <reaction evidence="5">
        <text>(6S)-5-formyl-5,6,7,8-tetrahydrofolate + ATP = (6R)-5,10-methenyltetrahydrofolate + ADP + phosphate</text>
        <dbReference type="Rhea" id="RHEA:10488"/>
        <dbReference type="ChEBI" id="CHEBI:30616"/>
        <dbReference type="ChEBI" id="CHEBI:43474"/>
        <dbReference type="ChEBI" id="CHEBI:57455"/>
        <dbReference type="ChEBI" id="CHEBI:57457"/>
        <dbReference type="ChEBI" id="CHEBI:456216"/>
        <dbReference type="EC" id="6.3.3.2"/>
    </reaction>
</comment>
<dbReference type="GO" id="GO:0009396">
    <property type="term" value="P:folic acid-containing compound biosynthetic process"/>
    <property type="evidence" value="ECO:0007669"/>
    <property type="project" value="TreeGrafter"/>
</dbReference>
<dbReference type="PANTHER" id="PTHR23407">
    <property type="entry name" value="ATPASE INHIBITOR/5-FORMYLTETRAHYDROFOLATE CYCLO-LIGASE"/>
    <property type="match status" value="1"/>
</dbReference>
<reference evidence="7" key="1">
    <citation type="submission" date="2007-07" db="EMBL/GenBank/DDBJ databases">
        <title>Complete genome sequence of Campylobacter hominis ATCC BAA-381, a commensal isolated from the human gastrointestinal tract.</title>
        <authorList>
            <person name="Fouts D.E."/>
            <person name="Mongodin E.F."/>
            <person name="Puiu D."/>
            <person name="Sebastian Y."/>
            <person name="Miller W.G."/>
            <person name="Mandrell R.E."/>
            <person name="Nelson K.E."/>
        </authorList>
    </citation>
    <scope>NUCLEOTIDE SEQUENCE [LARGE SCALE GENOMIC DNA]</scope>
    <source>
        <strain evidence="7">ATCC BAA-381 / DSM 21671 / CCUG 45161 / LMG 19568 / NCTC 13146 / CH001A</strain>
    </source>
</reference>
<dbReference type="GO" id="GO:0035999">
    <property type="term" value="P:tetrahydrofolate interconversion"/>
    <property type="evidence" value="ECO:0007669"/>
    <property type="project" value="TreeGrafter"/>
</dbReference>
<comment type="cofactor">
    <cofactor evidence="5">
        <name>Mg(2+)</name>
        <dbReference type="ChEBI" id="CHEBI:18420"/>
    </cofactor>
</comment>